<feature type="domain" description="Teneurin-like YD-shell" evidence="6">
    <location>
        <begin position="1373"/>
        <end position="1615"/>
    </location>
</feature>
<dbReference type="OrthoDB" id="7030285at2"/>
<sequence>MNPRQKPLKVSVLSLFGVLGILLARSSTDTIAGQHSASESGAATGWLTPSNNVAKEVQLADGSRLRLHEDGRTLSVFDATTGKSFKTFQLAESRFHASITTLSSGRVLIWGGVTDRGVVYDEGIWFDSKTLTLTKARDTGLSPRAGHTATVLTDGALFMAGGVSRDRPLQEASELWYERDGSIVAIRPQDSVARVRHQAELLADGGVRIRGGLDGTQRRMTTESLVYPLKQQTATAGGGRDDAPEFTVAGTFPEHNAGDIVPSSMIALRFTRRVDATKLRQGSVALIGPGGITGIDVGSAEGGRLLFVKPRQPLFPESKYILAVSRLKDLSGNVLPLSTLEFETIALDARVGVSKSESSQEQNRKIVCRGYGRIAPCNARGRVENGVWTPGRDNTKGRWRLYTKAYQILPNTALERSLKYSNRTVISGRIAQIDEKPVAGISVYLGDKTAVTNEVGEFILYDVPAGRQELYVDGSTANRADAEYGQFIAGVDVQSKRYTQLPYTMYVPKISTRDKVKIRSPLIKDTVLTHPAMPGLEVLIPAGTVIRDRKGKLVTELALVPTPVNRAPFPVTENFPMYFTIEPGGAVIQGLTPEAAKGIRVSYPNYGSAKSAQSRFWIYDSASGWQVYGKGALSRDGSQFIAEQGVALHRMTGGAFTVNHDDPAPEPDLPEDGDECGCSGSGGVSNAGDPIDLKTGAFINSSTDIVIRDVLPISLGRSYRTHDARSRIFGIGTTSNYGYTLYTSLGGDYDQLQLVLPNGAGLEFDRIGPRPPSYSVSSWRHTNSTGNFAGSVIETVVDDPVDGEGYRLTKLDGTILFFESSSYSGDLSSRLRYIRNKHGHQIRFIYSAGLLTKIISPNGRYIDLNYDSDNRVSTAVDHTGRTWAYTYSTQGMLTRVTYPDTTHEDITYDTDSVILPNDDSIIIHRITSITNRRGFRELLNSYESALDVGVPGAYRVIKQTLADNSEINIQYEHFNGTNYGVLVTEADGRQRRVVFDTWRYPASESLDYGASLEQTFQFERDPLSQRLTARIDPMGRRTEYTYDANGLVSQVVSLAGTQDAVETSFTYNVEGLITSVTDPLNQQTTFDYLDRCLTQATDPLGHSTIVVCNDDGLPESITNALGKTTHLYYSGGQLIASVDAMNRATGYAYDALGRVVVVRDPQGQIWRKYYDTNDRVIKTVDPLGYETQLGYDGNGNVVAVLKPHGNGMTYDYDNRDRLLSRTDSLGQSETWTHDVMGRTTSHTDRKGQLTQYGYDALGRLITTIYYDGSVITGAYDAGNRLLSLSDTAAGVLTWNYDGFNRVVSEVGSQGNVSYGYDAAGRRTHLNAASQAQVVYDYDAAGRLTSIQQGTEVIHYVYDAINRVTQMTLPNGVSTGYAYNDANQLTGQAYLKADGTSLGDLGYGYDSSGRLIAQTGTFASSLLPSASSTPSTFDDNHRQIGWNGQTLSYDANGNLISDGTRTFSWNPRNQLVEVKQGSTTVSAFAYDAVGRRISKTEGGTIVTYLYDGQNAVQETTGSAVNAILSGLSIDQRYARNDAVGRTYYLVDALGSTRALTNSSGTVVQRYDYTPYGQSTQTSVIFNNPYLYTGRELDKSGLYYYRARYYSASMGRFVSEDPIGISGGLNTYSYVNQSPLDGVDPFGLQKLSVDYFIFKAGGGIDIYFDYNQVKGFQLNGVGLRGGGGQGAGISWDPAGERPDKDILFPDPCQKIDRMMNSSVGLYASGAAVVPPLGPWGASLTGEAHAGVRTNTTQNYDPNRPIFRPYGDANLPGLQFGAGPKGGAATWSAGVEVIIY</sequence>
<dbReference type="Pfam" id="PF20148">
    <property type="entry name" value="DUF6531"/>
    <property type="match status" value="1"/>
</dbReference>
<dbReference type="Pfam" id="PF25023">
    <property type="entry name" value="TEN_YD-shell"/>
    <property type="match status" value="2"/>
</dbReference>
<dbReference type="NCBIfam" id="TIGR01643">
    <property type="entry name" value="YD_repeat_2x"/>
    <property type="match status" value="8"/>
</dbReference>
<reference evidence="7 8" key="1">
    <citation type="submission" date="2017-09" db="EMBL/GenBank/DDBJ databases">
        <authorList>
            <person name="Ehlers B."/>
            <person name="Leendertz F.H."/>
        </authorList>
    </citation>
    <scope>NUCLEOTIDE SEQUENCE [LARGE SCALE GENOMIC DNA]</scope>
    <source>
        <strain evidence="7 8">CGMCC 1.10978</strain>
    </source>
</reference>
<dbReference type="Proteomes" id="UP000219374">
    <property type="component" value="Unassembled WGS sequence"/>
</dbReference>
<dbReference type="InterPro" id="IPR006530">
    <property type="entry name" value="YD"/>
</dbReference>
<proteinExistence type="predicted"/>
<evidence type="ECO:0000259" key="6">
    <source>
        <dbReference type="Pfam" id="PF25023"/>
    </source>
</evidence>
<dbReference type="NCBIfam" id="TIGR03696">
    <property type="entry name" value="Rhs_assc_core"/>
    <property type="match status" value="1"/>
</dbReference>
<dbReference type="InterPro" id="IPR045351">
    <property type="entry name" value="DUF6531"/>
</dbReference>
<dbReference type="Gene3D" id="2.180.10.10">
    <property type="entry name" value="RHS repeat-associated core"/>
    <property type="match status" value="3"/>
</dbReference>
<dbReference type="InterPro" id="IPR022385">
    <property type="entry name" value="Rhs_assc_core"/>
</dbReference>
<dbReference type="PANTHER" id="PTHR32305:SF15">
    <property type="entry name" value="PROTEIN RHSA-RELATED"/>
    <property type="match status" value="1"/>
</dbReference>
<keyword evidence="8" id="KW-1185">Reference proteome</keyword>
<dbReference type="InterPro" id="IPR032812">
    <property type="entry name" value="SbsA_Ig"/>
</dbReference>
<organism evidence="7 8">
    <name type="scientific">Pseudoxanthomonas wuyuanensis</name>
    <dbReference type="NCBI Taxonomy" id="1073196"/>
    <lineage>
        <taxon>Bacteria</taxon>
        <taxon>Pseudomonadati</taxon>
        <taxon>Pseudomonadota</taxon>
        <taxon>Gammaproteobacteria</taxon>
        <taxon>Lysobacterales</taxon>
        <taxon>Lysobacteraceae</taxon>
        <taxon>Pseudoxanthomonas</taxon>
    </lineage>
</organism>
<protein>
    <submittedName>
        <fullName evidence="7">RHS repeat-associated core domain-containing protein</fullName>
    </submittedName>
</protein>
<keyword evidence="2" id="KW-0677">Repeat</keyword>
<feature type="domain" description="DUF6531" evidence="5">
    <location>
        <begin position="688"/>
        <end position="764"/>
    </location>
</feature>
<accession>A0A286CWM7</accession>
<name>A0A286CWM7_9GAMM</name>
<feature type="domain" description="Teneurin-like YD-shell" evidence="6">
    <location>
        <begin position="993"/>
        <end position="1174"/>
    </location>
</feature>
<evidence type="ECO:0000256" key="1">
    <source>
        <dbReference type="ARBA" id="ARBA00022729"/>
    </source>
</evidence>
<feature type="domain" description="SbsA Ig-like" evidence="4">
    <location>
        <begin position="245"/>
        <end position="344"/>
    </location>
</feature>
<evidence type="ECO:0000256" key="2">
    <source>
        <dbReference type="ARBA" id="ARBA00022737"/>
    </source>
</evidence>
<dbReference type="InterPro" id="IPR015915">
    <property type="entry name" value="Kelch-typ_b-propeller"/>
</dbReference>
<evidence type="ECO:0000259" key="5">
    <source>
        <dbReference type="Pfam" id="PF20148"/>
    </source>
</evidence>
<dbReference type="Pfam" id="PF13205">
    <property type="entry name" value="Big_5"/>
    <property type="match status" value="1"/>
</dbReference>
<dbReference type="InterPro" id="IPR031325">
    <property type="entry name" value="RHS_repeat"/>
</dbReference>
<dbReference type="InterPro" id="IPR056823">
    <property type="entry name" value="TEN-like_YD-shell"/>
</dbReference>
<keyword evidence="1 3" id="KW-0732">Signal</keyword>
<dbReference type="PANTHER" id="PTHR32305">
    <property type="match status" value="1"/>
</dbReference>
<evidence type="ECO:0000313" key="8">
    <source>
        <dbReference type="Proteomes" id="UP000219374"/>
    </source>
</evidence>
<dbReference type="PRINTS" id="PR00394">
    <property type="entry name" value="RHSPROTEIN"/>
</dbReference>
<evidence type="ECO:0000313" key="7">
    <source>
        <dbReference type="EMBL" id="SOD50764.1"/>
    </source>
</evidence>
<feature type="chain" id="PRO_5012018519" evidence="3">
    <location>
        <begin position="25"/>
        <end position="1793"/>
    </location>
</feature>
<dbReference type="Pfam" id="PF05593">
    <property type="entry name" value="RHS_repeat"/>
    <property type="match status" value="3"/>
</dbReference>
<dbReference type="InterPro" id="IPR050708">
    <property type="entry name" value="T6SS_VgrG/RHS"/>
</dbReference>
<feature type="signal peptide" evidence="3">
    <location>
        <begin position="1"/>
        <end position="24"/>
    </location>
</feature>
<dbReference type="EMBL" id="OCND01000001">
    <property type="protein sequence ID" value="SOD50764.1"/>
    <property type="molecule type" value="Genomic_DNA"/>
</dbReference>
<evidence type="ECO:0000256" key="3">
    <source>
        <dbReference type="SAM" id="SignalP"/>
    </source>
</evidence>
<gene>
    <name evidence="7" type="ORF">SAMN06296416_101311</name>
</gene>
<dbReference type="Gene3D" id="2.120.10.80">
    <property type="entry name" value="Kelch-type beta propeller"/>
    <property type="match status" value="1"/>
</dbReference>
<evidence type="ECO:0000259" key="4">
    <source>
        <dbReference type="Pfam" id="PF13205"/>
    </source>
</evidence>
<dbReference type="SUPFAM" id="SSF117281">
    <property type="entry name" value="Kelch motif"/>
    <property type="match status" value="1"/>
</dbReference>